<name>A0ACD1H9I5_9EURO</name>
<dbReference type="Proteomes" id="UP000249661">
    <property type="component" value="Unassembled WGS sequence"/>
</dbReference>
<proteinExistence type="predicted"/>
<evidence type="ECO:0000313" key="1">
    <source>
        <dbReference type="EMBL" id="RAH70139.1"/>
    </source>
</evidence>
<sequence>MCNIHSPIVNQNLREEREGKRERERERERERKMMRGKERKKVNSHESLKLPPAQSCMKENLEIRKRISLVIHTTYILTYKRLPTESVR</sequence>
<organism evidence="1 2">
    <name type="scientific">Aspergillus aculeatinus CBS 121060</name>
    <dbReference type="NCBI Taxonomy" id="1448322"/>
    <lineage>
        <taxon>Eukaryota</taxon>
        <taxon>Fungi</taxon>
        <taxon>Dikarya</taxon>
        <taxon>Ascomycota</taxon>
        <taxon>Pezizomycotina</taxon>
        <taxon>Eurotiomycetes</taxon>
        <taxon>Eurotiomycetidae</taxon>
        <taxon>Eurotiales</taxon>
        <taxon>Aspergillaceae</taxon>
        <taxon>Aspergillus</taxon>
        <taxon>Aspergillus subgen. Circumdati</taxon>
    </lineage>
</organism>
<keyword evidence="2" id="KW-1185">Reference proteome</keyword>
<evidence type="ECO:0000313" key="2">
    <source>
        <dbReference type="Proteomes" id="UP000249661"/>
    </source>
</evidence>
<gene>
    <name evidence="1" type="ORF">BO66DRAFT_89167</name>
</gene>
<dbReference type="EMBL" id="KZ824956">
    <property type="protein sequence ID" value="RAH70139.1"/>
    <property type="molecule type" value="Genomic_DNA"/>
</dbReference>
<accession>A0ACD1H9I5</accession>
<protein>
    <submittedName>
        <fullName evidence="1">Uncharacterized protein</fullName>
    </submittedName>
</protein>
<reference evidence="1" key="1">
    <citation type="submission" date="2018-02" db="EMBL/GenBank/DDBJ databases">
        <title>The genomes of Aspergillus section Nigri reveals drivers in fungal speciation.</title>
        <authorList>
            <consortium name="DOE Joint Genome Institute"/>
            <person name="Vesth T.C."/>
            <person name="Nybo J."/>
            <person name="Theobald S."/>
            <person name="Brandl J."/>
            <person name="Frisvad J.C."/>
            <person name="Nielsen K.F."/>
            <person name="Lyhne E.K."/>
            <person name="Kogle M.E."/>
            <person name="Kuo A."/>
            <person name="Riley R."/>
            <person name="Clum A."/>
            <person name="Nolan M."/>
            <person name="Lipzen A."/>
            <person name="Salamov A."/>
            <person name="Henrissat B."/>
            <person name="Wiebenga A."/>
            <person name="De vries R.P."/>
            <person name="Grigoriev I.V."/>
            <person name="Mortensen U.H."/>
            <person name="Andersen M.R."/>
            <person name="Baker S.E."/>
        </authorList>
    </citation>
    <scope>NUCLEOTIDE SEQUENCE</scope>
    <source>
        <strain evidence="1">CBS 121060</strain>
    </source>
</reference>